<dbReference type="Proteomes" id="UP000827092">
    <property type="component" value="Unassembled WGS sequence"/>
</dbReference>
<comment type="caution">
    <text evidence="1">The sequence shown here is derived from an EMBL/GenBank/DDBJ whole genome shotgun (WGS) entry which is preliminary data.</text>
</comment>
<sequence>MKSAPNFRPARGRARYALVCEEAHCRISEASQLLLSHKLPVISLRTIIHMQRRGSRKNSHERSVREQVKAKNLRWRSLDILVTYTNPNGSCHSCKTIFQVTVGNFSKHP</sequence>
<organism evidence="1 2">
    <name type="scientific">Oedothorax gibbosus</name>
    <dbReference type="NCBI Taxonomy" id="931172"/>
    <lineage>
        <taxon>Eukaryota</taxon>
        <taxon>Metazoa</taxon>
        <taxon>Ecdysozoa</taxon>
        <taxon>Arthropoda</taxon>
        <taxon>Chelicerata</taxon>
        <taxon>Arachnida</taxon>
        <taxon>Araneae</taxon>
        <taxon>Araneomorphae</taxon>
        <taxon>Entelegynae</taxon>
        <taxon>Araneoidea</taxon>
        <taxon>Linyphiidae</taxon>
        <taxon>Erigoninae</taxon>
        <taxon>Oedothorax</taxon>
    </lineage>
</organism>
<keyword evidence="2" id="KW-1185">Reference proteome</keyword>
<accession>A0AAV6UAA9</accession>
<evidence type="ECO:0008006" key="3">
    <source>
        <dbReference type="Google" id="ProtNLM"/>
    </source>
</evidence>
<dbReference type="AlphaFoldDB" id="A0AAV6UAA9"/>
<proteinExistence type="predicted"/>
<dbReference type="EMBL" id="JAFNEN010000563">
    <property type="protein sequence ID" value="KAG8180455.1"/>
    <property type="molecule type" value="Genomic_DNA"/>
</dbReference>
<gene>
    <name evidence="1" type="ORF">JTE90_024844</name>
</gene>
<reference evidence="1 2" key="1">
    <citation type="journal article" date="2022" name="Nat. Ecol. Evol.">
        <title>A masculinizing supergene underlies an exaggerated male reproductive morph in a spider.</title>
        <authorList>
            <person name="Hendrickx F."/>
            <person name="De Corte Z."/>
            <person name="Sonet G."/>
            <person name="Van Belleghem S.M."/>
            <person name="Kostlbacher S."/>
            <person name="Vangestel C."/>
        </authorList>
    </citation>
    <scope>NUCLEOTIDE SEQUENCE [LARGE SCALE GENOMIC DNA]</scope>
    <source>
        <strain evidence="1">W744_W776</strain>
    </source>
</reference>
<name>A0AAV6UAA9_9ARAC</name>
<evidence type="ECO:0000313" key="1">
    <source>
        <dbReference type="EMBL" id="KAG8180455.1"/>
    </source>
</evidence>
<evidence type="ECO:0000313" key="2">
    <source>
        <dbReference type="Proteomes" id="UP000827092"/>
    </source>
</evidence>
<protein>
    <recommendedName>
        <fullName evidence="3">Transposase Tc1-like domain-containing protein</fullName>
    </recommendedName>
</protein>